<proteinExistence type="predicted"/>
<evidence type="ECO:0000313" key="1">
    <source>
        <dbReference type="EMBL" id="KFG27123.1"/>
    </source>
</evidence>
<dbReference type="RefSeq" id="XP_052905678.1">
    <property type="nucleotide sequence ID" value="XM_053047853.1"/>
</dbReference>
<dbReference type="Proteomes" id="UP000054524">
    <property type="component" value="Unassembled WGS sequence"/>
</dbReference>
<gene>
    <name evidence="1" type="ORF">NESG_00198</name>
</gene>
<organism evidence="1 2">
    <name type="scientific">Nematocida ausubeli (strain ATCC PRA-371 / ERTm2)</name>
    <name type="common">Nematode killer fungus</name>
    <dbReference type="NCBI Taxonomy" id="1913371"/>
    <lineage>
        <taxon>Eukaryota</taxon>
        <taxon>Fungi</taxon>
        <taxon>Fungi incertae sedis</taxon>
        <taxon>Microsporidia</taxon>
        <taxon>Nematocida</taxon>
    </lineage>
</organism>
<sequence>MQYVDPLGNIYRKDNALGRWVEIPQEHFLSEKQYITDRKSFCNYSFCMRQNVPIVALNKTNSLAVMADLDKEASICVINILLKENAYVPSHKILQYLSKDAVLEYANEIGAPSIIEVCTNRGKKEGKTKSEVCKVIIEKALEIGRLIEDEEYAPKTVIFLGIAEYLSECNYMMHSGHIVLCAEYQKLKRHIKSHPLRIYCSVEKSLKVPINISMLECCIKEPEVEQSIRENRFTGPLKDCIVELPAPVVEAVFKKSRARRAQEIIEIINSTASDTGLCSSIHEFYSEAFKECASAREEAAYLGVCLEAEYCRLKEERRLLSETEEGEIK</sequence>
<protein>
    <submittedName>
        <fullName evidence="1">Uncharacterized protein</fullName>
    </submittedName>
</protein>
<dbReference type="AlphaFoldDB" id="A0A086J4Q5"/>
<dbReference type="EMBL" id="AKIJ01000001">
    <property type="protein sequence ID" value="KFG27123.1"/>
    <property type="molecule type" value="Genomic_DNA"/>
</dbReference>
<evidence type="ECO:0000313" key="2">
    <source>
        <dbReference type="Proteomes" id="UP000054524"/>
    </source>
</evidence>
<name>A0A086J4Q5_NEMA1</name>
<reference evidence="1 2" key="1">
    <citation type="journal article" date="2014" name="Genome Announc.">
        <title>Genome Sequence of the Microsporidian Species Nematocida sp1 Strain ERTm6 (ATCC PRA-372).</title>
        <authorList>
            <person name="Bakowski M.A."/>
            <person name="Priest M."/>
            <person name="Young S."/>
            <person name="Cuomo C.A."/>
            <person name="Troemel E.R."/>
        </authorList>
    </citation>
    <scope>NUCLEOTIDE SEQUENCE [LARGE SCALE GENOMIC DNA]</scope>
    <source>
        <strain evidence="1 2">ERTm6</strain>
    </source>
</reference>
<accession>A0A086J4Q5</accession>
<comment type="caution">
    <text evidence="1">The sequence shown here is derived from an EMBL/GenBank/DDBJ whole genome shotgun (WGS) entry which is preliminary data.</text>
</comment>
<dbReference type="HOGENOM" id="CLU_842231_0_0_1"/>
<dbReference type="GeneID" id="77675171"/>
<keyword evidence="2" id="KW-1185">Reference proteome</keyword>